<organism evidence="9 10">
    <name type="scientific">Kaistia nematophila</name>
    <dbReference type="NCBI Taxonomy" id="2994654"/>
    <lineage>
        <taxon>Bacteria</taxon>
        <taxon>Pseudomonadati</taxon>
        <taxon>Pseudomonadota</taxon>
        <taxon>Alphaproteobacteria</taxon>
        <taxon>Hyphomicrobiales</taxon>
        <taxon>Kaistiaceae</taxon>
        <taxon>Kaistia</taxon>
    </lineage>
</organism>
<dbReference type="InterPro" id="IPR012132">
    <property type="entry name" value="GMC_OxRdtase"/>
</dbReference>
<dbReference type="PROSITE" id="PS00623">
    <property type="entry name" value="GMC_OXRED_1"/>
    <property type="match status" value="1"/>
</dbReference>
<dbReference type="PANTHER" id="PTHR11552">
    <property type="entry name" value="GLUCOSE-METHANOL-CHOLINE GMC OXIDOREDUCTASE"/>
    <property type="match status" value="1"/>
</dbReference>
<proteinExistence type="inferred from homology"/>
<dbReference type="Pfam" id="PF00732">
    <property type="entry name" value="GMC_oxred_N"/>
    <property type="match status" value="1"/>
</dbReference>
<protein>
    <submittedName>
        <fullName evidence="9">Choline dehydrogenase</fullName>
        <ecNumber evidence="9">1.1.99.1</ecNumber>
    </submittedName>
</protein>
<evidence type="ECO:0000313" key="10">
    <source>
        <dbReference type="Proteomes" id="UP001144805"/>
    </source>
</evidence>
<accession>A0A9X3ILZ3</accession>
<dbReference type="PIRSF" id="PIRSF000137">
    <property type="entry name" value="Alcohol_oxidase"/>
    <property type="match status" value="1"/>
</dbReference>
<keyword evidence="4 5" id="KW-0274">FAD</keyword>
<dbReference type="NCBIfam" id="NF002550">
    <property type="entry name" value="PRK02106.1"/>
    <property type="match status" value="1"/>
</dbReference>
<evidence type="ECO:0000259" key="7">
    <source>
        <dbReference type="PROSITE" id="PS00623"/>
    </source>
</evidence>
<comment type="similarity">
    <text evidence="2 6">Belongs to the GMC oxidoreductase family.</text>
</comment>
<evidence type="ECO:0000313" key="9">
    <source>
        <dbReference type="EMBL" id="MCX5570392.1"/>
    </source>
</evidence>
<dbReference type="PROSITE" id="PS00624">
    <property type="entry name" value="GMC_OXRED_2"/>
    <property type="match status" value="1"/>
</dbReference>
<dbReference type="Pfam" id="PF05199">
    <property type="entry name" value="GMC_oxred_C"/>
    <property type="match status" value="1"/>
</dbReference>
<keyword evidence="10" id="KW-1185">Reference proteome</keyword>
<dbReference type="Gene3D" id="3.50.50.60">
    <property type="entry name" value="FAD/NAD(P)-binding domain"/>
    <property type="match status" value="1"/>
</dbReference>
<keyword evidence="9" id="KW-0560">Oxidoreductase</keyword>
<evidence type="ECO:0000256" key="4">
    <source>
        <dbReference type="ARBA" id="ARBA00022827"/>
    </source>
</evidence>
<evidence type="ECO:0000256" key="5">
    <source>
        <dbReference type="PIRSR" id="PIRSR000137-2"/>
    </source>
</evidence>
<feature type="domain" description="Glucose-methanol-choline oxidoreductase N-terminal" evidence="7">
    <location>
        <begin position="79"/>
        <end position="102"/>
    </location>
</feature>
<evidence type="ECO:0000259" key="8">
    <source>
        <dbReference type="PROSITE" id="PS00624"/>
    </source>
</evidence>
<dbReference type="InterPro" id="IPR036188">
    <property type="entry name" value="FAD/NAD-bd_sf"/>
</dbReference>
<dbReference type="Proteomes" id="UP001144805">
    <property type="component" value="Unassembled WGS sequence"/>
</dbReference>
<sequence length="535" mass="58256">MTDYVIVGAGSAGCVLANRLSADPSISVVLLEAGGRDRNPFIHMPAGYRQLMISGAVDWGYQTVPQKHCYGRSFHWPRGKVLGGSSSVNGMVYIRGHASDYDGWAQMGNRGWSYSDVLPYFKRAESWELGEDEFHGGSGPLHTTRVHEFHPLARAWLEAGVQAGYPRNPDVNASSQEGFGPLDSTIKNGRRASTAYCYLKPALARPNLKVITRALASRVIIEGGRAVGVEYVRNGRTEVVRADAEVILAGGAINSPQLLQLSGVGDGDHLRSVGIRAVHELPGVGQNLSDHVATEIQQQCTQPISLLRELKPLNVAKSLVRYALTRGGPVAHPGIQAVGFVKSRPELVAPDIQYHFIMIMYGEHGRKLHELHGYQPLINVQRPESVGTVLIRSSDPTRHPEIDPNYLASEEDVRVLRDGIKICRDVLGQKAFDSYRGAEISPGRDVRTDAQIDDYVRHSAHTQYHPVGTCKMGVDSKAVVDTNLKVHGLAGLRVIDASIMPKMVSANTNAATIMIAEKGADMILRQGTDYAESVA</sequence>
<dbReference type="AlphaFoldDB" id="A0A9X3ILZ3"/>
<dbReference type="GO" id="GO:0016020">
    <property type="term" value="C:membrane"/>
    <property type="evidence" value="ECO:0007669"/>
    <property type="project" value="TreeGrafter"/>
</dbReference>
<gene>
    <name evidence="9" type="ORF">OSH07_14385</name>
</gene>
<dbReference type="InterPro" id="IPR007867">
    <property type="entry name" value="GMC_OxRtase_C"/>
</dbReference>
<dbReference type="RefSeq" id="WP_266339353.1">
    <property type="nucleotide sequence ID" value="NZ_JAPKNK010000005.1"/>
</dbReference>
<evidence type="ECO:0000256" key="6">
    <source>
        <dbReference type="RuleBase" id="RU003968"/>
    </source>
</evidence>
<dbReference type="GO" id="GO:0019285">
    <property type="term" value="P:glycine betaine biosynthetic process from choline"/>
    <property type="evidence" value="ECO:0007669"/>
    <property type="project" value="TreeGrafter"/>
</dbReference>
<comment type="cofactor">
    <cofactor evidence="1 5">
        <name>FAD</name>
        <dbReference type="ChEBI" id="CHEBI:57692"/>
    </cofactor>
</comment>
<keyword evidence="3 6" id="KW-0285">Flavoprotein</keyword>
<dbReference type="PANTHER" id="PTHR11552:SF147">
    <property type="entry name" value="CHOLINE DEHYDROGENASE, MITOCHONDRIAL"/>
    <property type="match status" value="1"/>
</dbReference>
<dbReference type="Gene3D" id="3.30.560.10">
    <property type="entry name" value="Glucose Oxidase, domain 3"/>
    <property type="match status" value="1"/>
</dbReference>
<evidence type="ECO:0000256" key="1">
    <source>
        <dbReference type="ARBA" id="ARBA00001974"/>
    </source>
</evidence>
<comment type="caution">
    <text evidence="9">The sequence shown here is derived from an EMBL/GenBank/DDBJ whole genome shotgun (WGS) entry which is preliminary data.</text>
</comment>
<dbReference type="SUPFAM" id="SSF54373">
    <property type="entry name" value="FAD-linked reductases, C-terminal domain"/>
    <property type="match status" value="1"/>
</dbReference>
<feature type="binding site" evidence="5">
    <location>
        <begin position="89"/>
        <end position="92"/>
    </location>
    <ligand>
        <name>FAD</name>
        <dbReference type="ChEBI" id="CHEBI:57692"/>
    </ligand>
</feature>
<name>A0A9X3ILZ3_9HYPH</name>
<dbReference type="InterPro" id="IPR000172">
    <property type="entry name" value="GMC_OxRdtase_N"/>
</dbReference>
<feature type="binding site" evidence="5">
    <location>
        <position position="81"/>
    </location>
    <ligand>
        <name>FAD</name>
        <dbReference type="ChEBI" id="CHEBI:57692"/>
    </ligand>
</feature>
<evidence type="ECO:0000256" key="3">
    <source>
        <dbReference type="ARBA" id="ARBA00022630"/>
    </source>
</evidence>
<dbReference type="GO" id="GO:0008812">
    <property type="term" value="F:choline dehydrogenase activity"/>
    <property type="evidence" value="ECO:0007669"/>
    <property type="project" value="UniProtKB-EC"/>
</dbReference>
<feature type="domain" description="Glucose-methanol-choline oxidoreductase N-terminal" evidence="8">
    <location>
        <begin position="251"/>
        <end position="265"/>
    </location>
</feature>
<dbReference type="GO" id="GO:0050660">
    <property type="term" value="F:flavin adenine dinucleotide binding"/>
    <property type="evidence" value="ECO:0007669"/>
    <property type="project" value="InterPro"/>
</dbReference>
<dbReference type="SUPFAM" id="SSF51905">
    <property type="entry name" value="FAD/NAD(P)-binding domain"/>
    <property type="match status" value="1"/>
</dbReference>
<reference evidence="9" key="1">
    <citation type="submission" date="2022-11" db="EMBL/GenBank/DDBJ databases">
        <title>Biodiversity and phylogenetic relationships of bacteria.</title>
        <authorList>
            <person name="Machado R.A.R."/>
            <person name="Bhat A."/>
            <person name="Loulou A."/>
            <person name="Kallel S."/>
        </authorList>
    </citation>
    <scope>NUCLEOTIDE SEQUENCE</scope>
    <source>
        <strain evidence="9">K-TC2</strain>
    </source>
</reference>
<dbReference type="EC" id="1.1.99.1" evidence="9"/>
<dbReference type="EMBL" id="JAPKNK010000005">
    <property type="protein sequence ID" value="MCX5570392.1"/>
    <property type="molecule type" value="Genomic_DNA"/>
</dbReference>
<evidence type="ECO:0000256" key="2">
    <source>
        <dbReference type="ARBA" id="ARBA00010790"/>
    </source>
</evidence>